<dbReference type="Pfam" id="PF17802">
    <property type="entry name" value="SpaA"/>
    <property type="match status" value="1"/>
</dbReference>
<comment type="caution">
    <text evidence="5">The sequence shown here is derived from an EMBL/GenBank/DDBJ whole genome shotgun (WGS) entry which is preliminary data.</text>
</comment>
<evidence type="ECO:0000259" key="3">
    <source>
        <dbReference type="Pfam" id="PF16555"/>
    </source>
</evidence>
<organism evidence="5 6">
    <name type="scientific">Candidatus Enterococcus willemsii</name>
    <dbReference type="NCBI Taxonomy" id="1857215"/>
    <lineage>
        <taxon>Bacteria</taxon>
        <taxon>Bacillati</taxon>
        <taxon>Bacillota</taxon>
        <taxon>Bacilli</taxon>
        <taxon>Lactobacillales</taxon>
        <taxon>Enterococcaceae</taxon>
        <taxon>Enterococcus</taxon>
    </lineage>
</organism>
<feature type="region of interest" description="Disordered" evidence="1">
    <location>
        <begin position="330"/>
        <end position="351"/>
    </location>
</feature>
<dbReference type="Gene3D" id="2.60.40.740">
    <property type="match status" value="1"/>
</dbReference>
<evidence type="ECO:0000313" key="6">
    <source>
        <dbReference type="Proteomes" id="UP000782705"/>
    </source>
</evidence>
<sequence>MQKKRIIEKVFATLVLIFVFCQLTGRKEVHAESADVTLHKVFYQDISELTEKQNTGEIDPSFSGNPLPGAEFTAYDVTDRYHELIAKASGTIEEKQKKVMALIQQEFTPLAPSNASQVGQSIVTDSNGLASFSNLLLNEGEKDKVYVFVETKTPAHVSITQKSAPLVVAMPIYTASGSLNQDIHLYPKNVSMTDKKFFDNKNQQWDATINGEQFVNITTGDLLDFELQLTIPSDIDRHDYRFVDNPSKGLVYEPETLAIEGLTSQDYTITPQGNGFVVVLNTQSEAVKQLAGKTMRVTYKMRLTSEVIPDQLEENKAHVEIDGQAHPEMVTKEKPTDPENPDTPEVKFGTGGKKFKKIDAHTSEALAGAEFVVKNQAGQFARFAESKNSKGEYVFVNWVEEADATKLVSDEDGLIKIIGMTNGEYLLKETKAPSDKYVTLKEEIAFTIQFGEYNTQALEIKNTPKGLLPSTGGKGIYGFLAVGAMMMLAAYIWFKKSKVQAHI</sequence>
<dbReference type="InterPro" id="IPR013783">
    <property type="entry name" value="Ig-like_fold"/>
</dbReference>
<dbReference type="NCBIfam" id="NF033902">
    <property type="entry name" value="iso_D2_wall_anc"/>
    <property type="match status" value="1"/>
</dbReference>
<dbReference type="EMBL" id="MAEL01000057">
    <property type="protein sequence ID" value="KAF1301450.1"/>
    <property type="molecule type" value="Genomic_DNA"/>
</dbReference>
<keyword evidence="2" id="KW-1133">Transmembrane helix</keyword>
<feature type="transmembrane region" description="Helical" evidence="2">
    <location>
        <begin position="475"/>
        <end position="494"/>
    </location>
</feature>
<dbReference type="Gene3D" id="2.60.40.10">
    <property type="entry name" value="Immunoglobulins"/>
    <property type="match status" value="2"/>
</dbReference>
<reference evidence="5 6" key="1">
    <citation type="submission" date="2016-06" db="EMBL/GenBank/DDBJ databases">
        <title>Four novel species of enterococci isolated from chicken manure.</title>
        <authorList>
            <person name="Van Tyne D."/>
        </authorList>
    </citation>
    <scope>NUCLEOTIDE SEQUENCE [LARGE SCALE GENOMIC DNA]</scope>
    <source>
        <strain evidence="5 6">CU12B</strain>
    </source>
</reference>
<feature type="domain" description="Gram-positive pilin subunit D1 N-terminal" evidence="3">
    <location>
        <begin position="32"/>
        <end position="190"/>
    </location>
</feature>
<evidence type="ECO:0000259" key="4">
    <source>
        <dbReference type="Pfam" id="PF17802"/>
    </source>
</evidence>
<gene>
    <name evidence="5" type="ORF">BAU17_05870</name>
</gene>
<dbReference type="InterPro" id="IPR048052">
    <property type="entry name" value="FM1-like"/>
</dbReference>
<evidence type="ECO:0000256" key="1">
    <source>
        <dbReference type="SAM" id="MobiDB-lite"/>
    </source>
</evidence>
<dbReference type="InterPro" id="IPR041033">
    <property type="entry name" value="SpaA_PFL_dom_1"/>
</dbReference>
<dbReference type="InterPro" id="IPR032364">
    <property type="entry name" value="GramPos_pilinD1_N"/>
</dbReference>
<dbReference type="NCBIfam" id="TIGR04226">
    <property type="entry name" value="RrgB_K2N_iso_D2"/>
    <property type="match status" value="1"/>
</dbReference>
<evidence type="ECO:0000313" key="5">
    <source>
        <dbReference type="EMBL" id="KAF1301450.1"/>
    </source>
</evidence>
<proteinExistence type="predicted"/>
<keyword evidence="2" id="KW-0812">Transmembrane</keyword>
<keyword evidence="6" id="KW-1185">Reference proteome</keyword>
<evidence type="ECO:0008006" key="7">
    <source>
        <dbReference type="Google" id="ProtNLM"/>
    </source>
</evidence>
<name>A0ABQ6YVT3_9ENTE</name>
<dbReference type="RefSeq" id="WP_161903229.1">
    <property type="nucleotide sequence ID" value="NZ_MAEL01000057.1"/>
</dbReference>
<dbReference type="Pfam" id="PF16555">
    <property type="entry name" value="GramPos_pilinD1"/>
    <property type="match status" value="1"/>
</dbReference>
<dbReference type="InterPro" id="IPR026466">
    <property type="entry name" value="Fim_isopep_form_D2_dom"/>
</dbReference>
<accession>A0ABQ6YVT3</accession>
<evidence type="ECO:0000256" key="2">
    <source>
        <dbReference type="SAM" id="Phobius"/>
    </source>
</evidence>
<feature type="domain" description="SpaA-like prealbumin fold" evidence="4">
    <location>
        <begin position="354"/>
        <end position="463"/>
    </location>
</feature>
<protein>
    <recommendedName>
        <fullName evidence="7">Cell wall surface anchor family protein</fullName>
    </recommendedName>
</protein>
<keyword evidence="2" id="KW-0472">Membrane</keyword>
<dbReference type="NCBIfam" id="TIGR01167">
    <property type="entry name" value="LPXTG_anchor"/>
    <property type="match status" value="1"/>
</dbReference>
<dbReference type="Proteomes" id="UP000782705">
    <property type="component" value="Unassembled WGS sequence"/>
</dbReference>